<dbReference type="EMBL" id="CM044705">
    <property type="protein sequence ID" value="KAI5660710.1"/>
    <property type="molecule type" value="Genomic_DNA"/>
</dbReference>
<accession>A0ACC0AKC2</accession>
<reference evidence="2" key="1">
    <citation type="journal article" date="2023" name="Nat. Plants">
        <title>Single-cell RNA sequencing provides a high-resolution roadmap for understanding the multicellular compartmentation of specialized metabolism.</title>
        <authorList>
            <person name="Sun S."/>
            <person name="Shen X."/>
            <person name="Li Y."/>
            <person name="Li Y."/>
            <person name="Wang S."/>
            <person name="Li R."/>
            <person name="Zhang H."/>
            <person name="Shen G."/>
            <person name="Guo B."/>
            <person name="Wei J."/>
            <person name="Xu J."/>
            <person name="St-Pierre B."/>
            <person name="Chen S."/>
            <person name="Sun C."/>
        </authorList>
    </citation>
    <scope>NUCLEOTIDE SEQUENCE [LARGE SCALE GENOMIC DNA]</scope>
</reference>
<evidence type="ECO:0000313" key="2">
    <source>
        <dbReference type="Proteomes" id="UP001060085"/>
    </source>
</evidence>
<name>A0ACC0AKC2_CATRO</name>
<protein>
    <submittedName>
        <fullName evidence="1">Uncharacterized protein</fullName>
    </submittedName>
</protein>
<gene>
    <name evidence="1" type="ORF">M9H77_20033</name>
</gene>
<organism evidence="1 2">
    <name type="scientific">Catharanthus roseus</name>
    <name type="common">Madagascar periwinkle</name>
    <name type="synonym">Vinca rosea</name>
    <dbReference type="NCBI Taxonomy" id="4058"/>
    <lineage>
        <taxon>Eukaryota</taxon>
        <taxon>Viridiplantae</taxon>
        <taxon>Streptophyta</taxon>
        <taxon>Embryophyta</taxon>
        <taxon>Tracheophyta</taxon>
        <taxon>Spermatophyta</taxon>
        <taxon>Magnoliopsida</taxon>
        <taxon>eudicotyledons</taxon>
        <taxon>Gunneridae</taxon>
        <taxon>Pentapetalae</taxon>
        <taxon>asterids</taxon>
        <taxon>lamiids</taxon>
        <taxon>Gentianales</taxon>
        <taxon>Apocynaceae</taxon>
        <taxon>Rauvolfioideae</taxon>
        <taxon>Vinceae</taxon>
        <taxon>Catharanthinae</taxon>
        <taxon>Catharanthus</taxon>
    </lineage>
</organism>
<keyword evidence="2" id="KW-1185">Reference proteome</keyword>
<sequence>MAANYSVGAPNGGWDLQTPIQAWANSQNFSVGDSLTFVYAPNHDVLEVTKTDYDACGTKNPVASYNGGMTIISLTSSGNRYFICGSQGHCDRGMKVVITTLGSSAAPPPATPSAPPPSAPSPATPATPPATRAGSPTASTPVNSPVPSKTTAPVHAPMKAPSVSPSKSPPAKISSPASSPAIPNTNSPAIPPFPGASSPSTTPSSASKISGLTMGLGSVIMMLLTL</sequence>
<dbReference type="Proteomes" id="UP001060085">
    <property type="component" value="Linkage Group LG05"/>
</dbReference>
<proteinExistence type="predicted"/>
<evidence type="ECO:0000313" key="1">
    <source>
        <dbReference type="EMBL" id="KAI5660710.1"/>
    </source>
</evidence>
<comment type="caution">
    <text evidence="1">The sequence shown here is derived from an EMBL/GenBank/DDBJ whole genome shotgun (WGS) entry which is preliminary data.</text>
</comment>